<dbReference type="PANTHER" id="PTHR13026:SF0">
    <property type="entry name" value="RIBOSOMAL RNA PROCESSING 1B"/>
    <property type="match status" value="1"/>
</dbReference>
<evidence type="ECO:0000313" key="7">
    <source>
        <dbReference type="RefSeq" id="XP_018006724.1"/>
    </source>
</evidence>
<keyword evidence="3" id="KW-0698">rRNA processing</keyword>
<dbReference type="GO" id="GO:0006364">
    <property type="term" value="P:rRNA processing"/>
    <property type="evidence" value="ECO:0007669"/>
    <property type="project" value="UniProtKB-KW"/>
</dbReference>
<dbReference type="KEGG" id="hazt:108664611"/>
<evidence type="ECO:0000256" key="1">
    <source>
        <dbReference type="ARBA" id="ARBA00004123"/>
    </source>
</evidence>
<dbReference type="SUPFAM" id="SSF48371">
    <property type="entry name" value="ARM repeat"/>
    <property type="match status" value="1"/>
</dbReference>
<evidence type="ECO:0000256" key="5">
    <source>
        <dbReference type="SAM" id="MobiDB-lite"/>
    </source>
</evidence>
<dbReference type="RefSeq" id="XP_018006724.1">
    <property type="nucleotide sequence ID" value="XM_018151235.2"/>
</dbReference>
<keyword evidence="4" id="KW-0539">Nucleus</keyword>
<dbReference type="GO" id="GO:0030688">
    <property type="term" value="C:preribosome, small subunit precursor"/>
    <property type="evidence" value="ECO:0007669"/>
    <property type="project" value="InterPro"/>
</dbReference>
<evidence type="ECO:0000256" key="4">
    <source>
        <dbReference type="ARBA" id="ARBA00023242"/>
    </source>
</evidence>
<reference evidence="7" key="1">
    <citation type="submission" date="2025-08" db="UniProtKB">
        <authorList>
            <consortium name="RefSeq"/>
        </authorList>
    </citation>
    <scope>IDENTIFICATION</scope>
</reference>
<dbReference type="OrthoDB" id="2019504at2759"/>
<dbReference type="GeneID" id="108664611"/>
<dbReference type="InterPro" id="IPR016024">
    <property type="entry name" value="ARM-type_fold"/>
</dbReference>
<dbReference type="OMA" id="THDVIMV"/>
<evidence type="ECO:0000313" key="6">
    <source>
        <dbReference type="Proteomes" id="UP000694843"/>
    </source>
</evidence>
<comment type="subcellular location">
    <subcellularLocation>
        <location evidence="1">Nucleus</location>
    </subcellularLocation>
</comment>
<dbReference type="Proteomes" id="UP000694843">
    <property type="component" value="Unplaced"/>
</dbReference>
<evidence type="ECO:0000256" key="3">
    <source>
        <dbReference type="ARBA" id="ARBA00022552"/>
    </source>
</evidence>
<dbReference type="PANTHER" id="PTHR13026">
    <property type="entry name" value="NNP-1 PROTEIN NOVEL NUCLEAR PROTEIN 1 NOP52"/>
    <property type="match status" value="1"/>
</dbReference>
<dbReference type="Pfam" id="PF05997">
    <property type="entry name" value="Nop52"/>
    <property type="match status" value="1"/>
</dbReference>
<dbReference type="AlphaFoldDB" id="A0A8B7N0I1"/>
<gene>
    <name evidence="7" type="primary">LOC108664611</name>
</gene>
<sequence length="518" mass="60573">MHPKVPDNVKDLVFRMSGFQDDERRRALDTLHKFYNQSSPLPFSVTNHTAFTVVWKGLHTAMLRQDQPLLQEALADKISSFIHCFKKEKTANLFIQAAMETFEREWDRVNQFMVDKMMMLFRRVIRQAIFRLADQNWLHSDQFVQMLEDTVIRPLDHEHKFGRGPKLHLSSIYLEELAKGNNEALTHDVIMVFLRPYIKVLAVSHCQWYVKDVITNVFHHLLRQSDVGVDNKSYLLEGETLAKPTDYGFDDRNIPKEGNDALSENESEDDNDEEVDIETDEGVEMEQDEEDLEEGEEEEEEFPLDPRAGNVDVLLPQLRVNYEDVSGALFEVANSEGIYKKNHAKLMVLVRQFMDVVGGVYPLKMFPEDYNKDLPQEELNEVDVDKALDRALKFREREYAAVYRPRGGVISKRNLETDKKRASKVSRTLSQQWLRLQSINRRRFKTITEKSNTKRFKKYSRNTDKIEATLEKRRLMVKGKKAEVEKVRNKEAIQKHKEKVLMKNVLKVTSGFRVSDKN</sequence>
<accession>A0A8B7N0I1</accession>
<feature type="compositionally biased region" description="Basic and acidic residues" evidence="5">
    <location>
        <begin position="249"/>
        <end position="259"/>
    </location>
</feature>
<proteinExistence type="inferred from homology"/>
<feature type="region of interest" description="Disordered" evidence="5">
    <location>
        <begin position="246"/>
        <end position="303"/>
    </location>
</feature>
<dbReference type="CTD" id="44391"/>
<organism evidence="6 7">
    <name type="scientific">Hyalella azteca</name>
    <name type="common">Amphipod</name>
    <dbReference type="NCBI Taxonomy" id="294128"/>
    <lineage>
        <taxon>Eukaryota</taxon>
        <taxon>Metazoa</taxon>
        <taxon>Ecdysozoa</taxon>
        <taxon>Arthropoda</taxon>
        <taxon>Crustacea</taxon>
        <taxon>Multicrustacea</taxon>
        <taxon>Malacostraca</taxon>
        <taxon>Eumalacostraca</taxon>
        <taxon>Peracarida</taxon>
        <taxon>Amphipoda</taxon>
        <taxon>Senticaudata</taxon>
        <taxon>Talitrida</taxon>
        <taxon>Talitroidea</taxon>
        <taxon>Hyalellidae</taxon>
        <taxon>Hyalella</taxon>
    </lineage>
</organism>
<protein>
    <submittedName>
        <fullName evidence="7">Ribosomal RNA processing protein 1 homolog A</fullName>
    </submittedName>
</protein>
<dbReference type="InterPro" id="IPR010301">
    <property type="entry name" value="RRP1"/>
</dbReference>
<dbReference type="GO" id="GO:0005634">
    <property type="term" value="C:nucleus"/>
    <property type="evidence" value="ECO:0007669"/>
    <property type="project" value="UniProtKB-SubCell"/>
</dbReference>
<evidence type="ECO:0000256" key="2">
    <source>
        <dbReference type="ARBA" id="ARBA00006374"/>
    </source>
</evidence>
<feature type="compositionally biased region" description="Acidic residues" evidence="5">
    <location>
        <begin position="263"/>
        <end position="303"/>
    </location>
</feature>
<name>A0A8B7N0I1_HYAAZ</name>
<keyword evidence="6" id="KW-1185">Reference proteome</keyword>
<comment type="similarity">
    <text evidence="2">Belongs to the RRP1 family.</text>
</comment>